<evidence type="ECO:0000313" key="1">
    <source>
        <dbReference type="EMBL" id="CAG7677233.1"/>
    </source>
</evidence>
<keyword evidence="2" id="KW-1185">Reference proteome</keyword>
<gene>
    <name evidence="1" type="ORF">AFUS01_LOCUS2450</name>
</gene>
<dbReference type="EMBL" id="CAJVCH010014063">
    <property type="protein sequence ID" value="CAG7677233.1"/>
    <property type="molecule type" value="Genomic_DNA"/>
</dbReference>
<comment type="caution">
    <text evidence="1">The sequence shown here is derived from an EMBL/GenBank/DDBJ whole genome shotgun (WGS) entry which is preliminary data.</text>
</comment>
<organism evidence="1 2">
    <name type="scientific">Allacma fusca</name>
    <dbReference type="NCBI Taxonomy" id="39272"/>
    <lineage>
        <taxon>Eukaryota</taxon>
        <taxon>Metazoa</taxon>
        <taxon>Ecdysozoa</taxon>
        <taxon>Arthropoda</taxon>
        <taxon>Hexapoda</taxon>
        <taxon>Collembola</taxon>
        <taxon>Symphypleona</taxon>
        <taxon>Sminthuridae</taxon>
        <taxon>Allacma</taxon>
    </lineage>
</organism>
<dbReference type="AlphaFoldDB" id="A0A8J2J9U0"/>
<reference evidence="1" key="1">
    <citation type="submission" date="2021-06" db="EMBL/GenBank/DDBJ databases">
        <authorList>
            <person name="Hodson N. C."/>
            <person name="Mongue J. A."/>
            <person name="Jaron S. K."/>
        </authorList>
    </citation>
    <scope>NUCLEOTIDE SEQUENCE</scope>
</reference>
<accession>A0A8J2J9U0</accession>
<evidence type="ECO:0000313" key="2">
    <source>
        <dbReference type="Proteomes" id="UP000708208"/>
    </source>
</evidence>
<sequence length="84" mass="10139">MNTSNFKQYSIANEIIYINLNAKRPGNHIRFIHFQFLVKNTNNYCFTIPSKSPRYIPDNLPKTRFQFCRNYERFAQMLKPTLLF</sequence>
<name>A0A8J2J9U0_9HEXA</name>
<protein>
    <submittedName>
        <fullName evidence="1">Uncharacterized protein</fullName>
    </submittedName>
</protein>
<proteinExistence type="predicted"/>
<dbReference type="Proteomes" id="UP000708208">
    <property type="component" value="Unassembled WGS sequence"/>
</dbReference>